<dbReference type="EMBL" id="CP120627">
    <property type="protein sequence ID" value="WEW56128.1"/>
    <property type="molecule type" value="Genomic_DNA"/>
</dbReference>
<reference evidence="1" key="1">
    <citation type="submission" date="2023-03" db="EMBL/GenBank/DDBJ databases">
        <title>Emydomyces testavorans Genome Sequence.</title>
        <authorList>
            <person name="Hoyer L."/>
        </authorList>
    </citation>
    <scope>NUCLEOTIDE SEQUENCE</scope>
    <source>
        <strain evidence="1">16-2883</strain>
    </source>
</reference>
<evidence type="ECO:0000313" key="1">
    <source>
        <dbReference type="EMBL" id="WEW56128.1"/>
    </source>
</evidence>
<evidence type="ECO:0000313" key="2">
    <source>
        <dbReference type="Proteomes" id="UP001219355"/>
    </source>
</evidence>
<gene>
    <name evidence="1" type="ORF">PRK78_001563</name>
</gene>
<sequence>MFLGTSSQNALLKLSASSRLTCDPSELKGLSNEDKEDGENNEELKALKKQKLDFKIELIAEYGKICNVSNPEKKTNYDQLGNNIRALRTIFQKKAFRDKHENFFYTISKKHH</sequence>
<dbReference type="AlphaFoldDB" id="A0AAF0IGU5"/>
<accession>A0AAF0IGU5</accession>
<keyword evidence="2" id="KW-1185">Reference proteome</keyword>
<protein>
    <submittedName>
        <fullName evidence="1">Uncharacterized protein</fullName>
    </submittedName>
</protein>
<organism evidence="1 2">
    <name type="scientific">Emydomyces testavorans</name>
    <dbReference type="NCBI Taxonomy" id="2070801"/>
    <lineage>
        <taxon>Eukaryota</taxon>
        <taxon>Fungi</taxon>
        <taxon>Dikarya</taxon>
        <taxon>Ascomycota</taxon>
        <taxon>Pezizomycotina</taxon>
        <taxon>Eurotiomycetes</taxon>
        <taxon>Eurotiomycetidae</taxon>
        <taxon>Onygenales</taxon>
        <taxon>Nannizziopsiaceae</taxon>
        <taxon>Emydomyces</taxon>
    </lineage>
</organism>
<dbReference type="Pfam" id="PF11917">
    <property type="entry name" value="DUF3435"/>
    <property type="match status" value="1"/>
</dbReference>
<dbReference type="InterPro" id="IPR021842">
    <property type="entry name" value="DUF3435"/>
</dbReference>
<dbReference type="Proteomes" id="UP001219355">
    <property type="component" value="Chromosome 1"/>
</dbReference>
<proteinExistence type="predicted"/>
<name>A0AAF0IGU5_9EURO</name>